<dbReference type="InterPro" id="IPR013604">
    <property type="entry name" value="7TM_chemorcpt"/>
</dbReference>
<dbReference type="GO" id="GO:0005886">
    <property type="term" value="C:plasma membrane"/>
    <property type="evidence" value="ECO:0007669"/>
    <property type="project" value="UniProtKB-SubCell"/>
</dbReference>
<keyword evidence="5 8" id="KW-0472">Membrane</keyword>
<dbReference type="EMBL" id="CALOZG010000002">
    <property type="protein sequence ID" value="CAH3977484.1"/>
    <property type="molecule type" value="Genomic_DNA"/>
</dbReference>
<evidence type="ECO:0000256" key="2">
    <source>
        <dbReference type="ARBA" id="ARBA00022475"/>
    </source>
</evidence>
<dbReference type="Pfam" id="PF08395">
    <property type="entry name" value="7tm_7"/>
    <property type="match status" value="1"/>
</dbReference>
<dbReference type="Proteomes" id="UP001152562">
    <property type="component" value="Unassembled WGS sequence"/>
</dbReference>
<evidence type="ECO:0000256" key="4">
    <source>
        <dbReference type="ARBA" id="ARBA00022989"/>
    </source>
</evidence>
<evidence type="ECO:0000256" key="3">
    <source>
        <dbReference type="ARBA" id="ARBA00022692"/>
    </source>
</evidence>
<evidence type="ECO:0000256" key="1">
    <source>
        <dbReference type="ARBA" id="ARBA00004651"/>
    </source>
</evidence>
<reference evidence="9" key="1">
    <citation type="submission" date="2022-05" db="EMBL/GenBank/DDBJ databases">
        <authorList>
            <person name="Okamura Y."/>
        </authorList>
    </citation>
    <scope>NUCLEOTIDE SEQUENCE</scope>
</reference>
<feature type="transmembrane region" description="Helical" evidence="8">
    <location>
        <begin position="12"/>
        <end position="35"/>
    </location>
</feature>
<comment type="subcellular location">
    <subcellularLocation>
        <location evidence="1 8">Cell membrane</location>
        <topology evidence="1 8">Multi-pass membrane protein</topology>
    </subcellularLocation>
</comment>
<comment type="similarity">
    <text evidence="8">Belongs to the insect chemoreceptor superfamily. Gustatory receptor (GR) family.</text>
</comment>
<dbReference type="PANTHER" id="PTHR21143">
    <property type="entry name" value="INVERTEBRATE GUSTATORY RECEPTOR"/>
    <property type="match status" value="1"/>
</dbReference>
<evidence type="ECO:0000256" key="6">
    <source>
        <dbReference type="ARBA" id="ARBA00023170"/>
    </source>
</evidence>
<evidence type="ECO:0000313" key="9">
    <source>
        <dbReference type="EMBL" id="CAH3977484.1"/>
    </source>
</evidence>
<keyword evidence="10" id="KW-1185">Reference proteome</keyword>
<name>A0A9P0T183_PIEBR</name>
<dbReference type="GO" id="GO:0043025">
    <property type="term" value="C:neuronal cell body"/>
    <property type="evidence" value="ECO:0007669"/>
    <property type="project" value="TreeGrafter"/>
</dbReference>
<dbReference type="AlphaFoldDB" id="A0A9P0T183"/>
<evidence type="ECO:0000313" key="10">
    <source>
        <dbReference type="Proteomes" id="UP001152562"/>
    </source>
</evidence>
<keyword evidence="6 8" id="KW-0675">Receptor</keyword>
<keyword evidence="2 8" id="KW-1003">Cell membrane</keyword>
<comment type="caution">
    <text evidence="9">The sequence shown here is derived from an EMBL/GenBank/DDBJ whole genome shotgun (WGS) entry which is preliminary data.</text>
</comment>
<comment type="caution">
    <text evidence="8">Lacks conserved residue(s) required for the propagation of feature annotation.</text>
</comment>
<organism evidence="9 10">
    <name type="scientific">Pieris brassicae</name>
    <name type="common">White butterfly</name>
    <name type="synonym">Large white butterfly</name>
    <dbReference type="NCBI Taxonomy" id="7116"/>
    <lineage>
        <taxon>Eukaryota</taxon>
        <taxon>Metazoa</taxon>
        <taxon>Ecdysozoa</taxon>
        <taxon>Arthropoda</taxon>
        <taxon>Hexapoda</taxon>
        <taxon>Insecta</taxon>
        <taxon>Pterygota</taxon>
        <taxon>Neoptera</taxon>
        <taxon>Endopterygota</taxon>
        <taxon>Lepidoptera</taxon>
        <taxon>Glossata</taxon>
        <taxon>Ditrysia</taxon>
        <taxon>Papilionoidea</taxon>
        <taxon>Pieridae</taxon>
        <taxon>Pierinae</taxon>
        <taxon>Pieris</taxon>
    </lineage>
</organism>
<dbReference type="GO" id="GO:0007165">
    <property type="term" value="P:signal transduction"/>
    <property type="evidence" value="ECO:0007669"/>
    <property type="project" value="UniProtKB-KW"/>
</dbReference>
<dbReference type="GO" id="GO:0030425">
    <property type="term" value="C:dendrite"/>
    <property type="evidence" value="ECO:0007669"/>
    <property type="project" value="TreeGrafter"/>
</dbReference>
<proteinExistence type="inferred from homology"/>
<dbReference type="PANTHER" id="PTHR21143:SF121">
    <property type="entry name" value="GUSTATORY AND ODORANT RECEPTOR 21A"/>
    <property type="match status" value="1"/>
</dbReference>
<feature type="transmembrane region" description="Helical" evidence="8">
    <location>
        <begin position="210"/>
        <end position="230"/>
    </location>
</feature>
<dbReference type="GO" id="GO:0030424">
    <property type="term" value="C:axon"/>
    <property type="evidence" value="ECO:0007669"/>
    <property type="project" value="TreeGrafter"/>
</dbReference>
<keyword evidence="7 8" id="KW-0807">Transducer</keyword>
<comment type="function">
    <text evidence="8">Gustatory receptor which mediates acceptance or avoidance behavior, depending on its substrates.</text>
</comment>
<protein>
    <recommendedName>
        <fullName evidence="8">Gustatory receptor</fullName>
    </recommendedName>
</protein>
<evidence type="ECO:0000256" key="5">
    <source>
        <dbReference type="ARBA" id="ARBA00023136"/>
    </source>
</evidence>
<keyword evidence="4 8" id="KW-1133">Transmembrane helix</keyword>
<feature type="transmembrane region" description="Helical" evidence="8">
    <location>
        <begin position="143"/>
        <end position="164"/>
    </location>
</feature>
<gene>
    <name evidence="9" type="ORF">PIBRA_LOCUS1868</name>
</gene>
<keyword evidence="3 8" id="KW-0812">Transmembrane</keyword>
<evidence type="ECO:0000256" key="8">
    <source>
        <dbReference type="RuleBase" id="RU363108"/>
    </source>
</evidence>
<sequence>MFFKYNTSEDLLAVTLASMFTVNLVGTVYTLAAAITSTDYEHKTKQSCVEFAWIILHIFRAILYVEASYQISKEVESIRHKVGELSLLVTSVGKAIPSEVDIFQLVVLINNPETNPMGFFTVSRELLGPINKKKNLGRERQRFLLIAFFTLLRLGCVFITYIFSRKFKDKKPKPPMCDICISICALSKAFVSTCNMFFKYNTSEDLLDVTLASMFTVNLVGTVYNFAAAITSTDYEHKTVQSCVELAWLTLHIFRAILYVEASYQIIKEVESIRHKVGELSLLVTSVGKATPLEVDIFQLVVLVNSPETIPMGFFTVSRELLGPIFSTFLTYGIVIVEISSNLHLK</sequence>
<evidence type="ECO:0000256" key="7">
    <source>
        <dbReference type="ARBA" id="ARBA00023224"/>
    </source>
</evidence>
<accession>A0A9P0T183</accession>
<dbReference type="GO" id="GO:0050909">
    <property type="term" value="P:sensory perception of taste"/>
    <property type="evidence" value="ECO:0007669"/>
    <property type="project" value="InterPro"/>
</dbReference>